<dbReference type="SUPFAM" id="SSF48264">
    <property type="entry name" value="Cytochrome P450"/>
    <property type="match status" value="1"/>
</dbReference>
<evidence type="ECO:0000256" key="5">
    <source>
        <dbReference type="ARBA" id="ARBA00023004"/>
    </source>
</evidence>
<dbReference type="InterPro" id="IPR036396">
    <property type="entry name" value="Cyt_P450_sf"/>
</dbReference>
<dbReference type="GO" id="GO:0016705">
    <property type="term" value="F:oxidoreductase activity, acting on paired donors, with incorporation or reduction of molecular oxygen"/>
    <property type="evidence" value="ECO:0007669"/>
    <property type="project" value="InterPro"/>
</dbReference>
<dbReference type="Pfam" id="PF00067">
    <property type="entry name" value="p450"/>
    <property type="match status" value="1"/>
</dbReference>
<keyword evidence="10" id="KW-1185">Reference proteome</keyword>
<comment type="similarity">
    <text evidence="1 8">Belongs to the cytochrome P450 family.</text>
</comment>
<accession>A0A3M2L3K1</accession>
<dbReference type="Gene3D" id="1.10.630.10">
    <property type="entry name" value="Cytochrome P450"/>
    <property type="match status" value="1"/>
</dbReference>
<evidence type="ECO:0000313" key="9">
    <source>
        <dbReference type="EMBL" id="RMI32121.1"/>
    </source>
</evidence>
<dbReference type="GO" id="GO:0004497">
    <property type="term" value="F:monooxygenase activity"/>
    <property type="evidence" value="ECO:0007669"/>
    <property type="project" value="UniProtKB-KW"/>
</dbReference>
<gene>
    <name evidence="9" type="ORF">EBN03_13975</name>
</gene>
<keyword evidence="5 7" id="KW-0408">Iron</keyword>
<evidence type="ECO:0000256" key="6">
    <source>
        <dbReference type="ARBA" id="ARBA00023033"/>
    </source>
</evidence>
<dbReference type="InterPro" id="IPR001128">
    <property type="entry name" value="Cyt_P450"/>
</dbReference>
<dbReference type="PRINTS" id="PR00463">
    <property type="entry name" value="EP450I"/>
</dbReference>
<evidence type="ECO:0000256" key="7">
    <source>
        <dbReference type="PIRSR" id="PIRSR602401-1"/>
    </source>
</evidence>
<evidence type="ECO:0000313" key="10">
    <source>
        <dbReference type="Proteomes" id="UP000279275"/>
    </source>
</evidence>
<name>A0A3M2L3K1_9NOCA</name>
<dbReference type="InterPro" id="IPR017972">
    <property type="entry name" value="Cyt_P450_CS"/>
</dbReference>
<dbReference type="GO" id="GO:0005506">
    <property type="term" value="F:iron ion binding"/>
    <property type="evidence" value="ECO:0007669"/>
    <property type="project" value="InterPro"/>
</dbReference>
<evidence type="ECO:0000256" key="4">
    <source>
        <dbReference type="ARBA" id="ARBA00023002"/>
    </source>
</evidence>
<evidence type="ECO:0000256" key="1">
    <source>
        <dbReference type="ARBA" id="ARBA00010617"/>
    </source>
</evidence>
<dbReference type="PANTHER" id="PTHR24291:SF50">
    <property type="entry name" value="BIFUNCTIONAL ALBAFLAVENONE MONOOXYGENASE_TERPENE SYNTHASE"/>
    <property type="match status" value="1"/>
</dbReference>
<keyword evidence="6 8" id="KW-0503">Monooxygenase</keyword>
<comment type="cofactor">
    <cofactor evidence="7">
        <name>heme</name>
        <dbReference type="ChEBI" id="CHEBI:30413"/>
    </cofactor>
</comment>
<reference evidence="9 10" key="1">
    <citation type="submission" date="2018-10" db="EMBL/GenBank/DDBJ databases">
        <title>Isolation from cow dung.</title>
        <authorList>
            <person name="Ling L."/>
        </authorList>
    </citation>
    <scope>NUCLEOTIDE SEQUENCE [LARGE SCALE GENOMIC DNA]</scope>
    <source>
        <strain evidence="9 10">NEAU-LL90</strain>
    </source>
</reference>
<dbReference type="InterPro" id="IPR050196">
    <property type="entry name" value="Cytochrome_P450_Monoox"/>
</dbReference>
<proteinExistence type="inferred from homology"/>
<sequence>MVTGGWMMNRSTPIKISEYPVSSATIVAAPGGKPLLGHALQFRNDPLALFEFLRDQGDIVSVTLGPLRAYVLSSPDLIREVLVAKARSFDKGAQIQGARDLFGNGLVASEGEEHRRQRLLMQPAFRRERIANYAVVMREEIVSHLDTWQDGRVVDVRVEMTALALAVASKTLISSEIGEKLSTEVKYSMPRLLDLLFRRMTNPVPVLKRLPLPSNREYKAILERFHGLVDVVISERRRDTAARNDLLSMLLEARGEDGEPLSDQEIHDQMVAIIIAGSETTGAMLSWAFHTFGENPEIEARVHAEVDEVLGGRPAEYADVPQLAYTAQVVSETLRLYPPGWILTRRATADTEIGEYRIPAGTDLLMSPYAVQRDSRLFPNATTFDPDRWSPERVTEIPRHAMLQFSAGPRKCIGDVFAVVEGTLALATIAGSWRLRPQPGTRMEKVAASTYTTRNQLMITEKRGS</sequence>
<keyword evidence="2 7" id="KW-0349">Heme</keyword>
<dbReference type="PRINTS" id="PR00385">
    <property type="entry name" value="P450"/>
</dbReference>
<dbReference type="CDD" id="cd11049">
    <property type="entry name" value="CYP170A1-like"/>
    <property type="match status" value="1"/>
</dbReference>
<protein>
    <submittedName>
        <fullName evidence="9">Cytochrome P450</fullName>
    </submittedName>
</protein>
<dbReference type="OrthoDB" id="7376058at2"/>
<evidence type="ECO:0000256" key="3">
    <source>
        <dbReference type="ARBA" id="ARBA00022723"/>
    </source>
</evidence>
<dbReference type="PROSITE" id="PS00086">
    <property type="entry name" value="CYTOCHROME_P450"/>
    <property type="match status" value="1"/>
</dbReference>
<dbReference type="RefSeq" id="WP_122188462.1">
    <property type="nucleotide sequence ID" value="NZ_RFFH01000005.1"/>
</dbReference>
<evidence type="ECO:0000256" key="8">
    <source>
        <dbReference type="RuleBase" id="RU000461"/>
    </source>
</evidence>
<feature type="binding site" description="axial binding residue" evidence="7">
    <location>
        <position position="412"/>
    </location>
    <ligand>
        <name>heme</name>
        <dbReference type="ChEBI" id="CHEBI:30413"/>
    </ligand>
    <ligandPart>
        <name>Fe</name>
        <dbReference type="ChEBI" id="CHEBI:18248"/>
    </ligandPart>
</feature>
<organism evidence="9 10">
    <name type="scientific">Nocardia stercoris</name>
    <dbReference type="NCBI Taxonomy" id="2483361"/>
    <lineage>
        <taxon>Bacteria</taxon>
        <taxon>Bacillati</taxon>
        <taxon>Actinomycetota</taxon>
        <taxon>Actinomycetes</taxon>
        <taxon>Mycobacteriales</taxon>
        <taxon>Nocardiaceae</taxon>
        <taxon>Nocardia</taxon>
    </lineage>
</organism>
<keyword evidence="3 7" id="KW-0479">Metal-binding</keyword>
<dbReference type="PANTHER" id="PTHR24291">
    <property type="entry name" value="CYTOCHROME P450 FAMILY 4"/>
    <property type="match status" value="1"/>
</dbReference>
<dbReference type="Proteomes" id="UP000279275">
    <property type="component" value="Unassembled WGS sequence"/>
</dbReference>
<dbReference type="EMBL" id="RFFH01000005">
    <property type="protein sequence ID" value="RMI32121.1"/>
    <property type="molecule type" value="Genomic_DNA"/>
</dbReference>
<comment type="caution">
    <text evidence="9">The sequence shown here is derived from an EMBL/GenBank/DDBJ whole genome shotgun (WGS) entry which is preliminary data.</text>
</comment>
<dbReference type="InterPro" id="IPR002401">
    <property type="entry name" value="Cyt_P450_E_grp-I"/>
</dbReference>
<evidence type="ECO:0000256" key="2">
    <source>
        <dbReference type="ARBA" id="ARBA00022617"/>
    </source>
</evidence>
<dbReference type="GO" id="GO:0020037">
    <property type="term" value="F:heme binding"/>
    <property type="evidence" value="ECO:0007669"/>
    <property type="project" value="InterPro"/>
</dbReference>
<dbReference type="AlphaFoldDB" id="A0A3M2L3K1"/>
<keyword evidence="4 8" id="KW-0560">Oxidoreductase</keyword>